<evidence type="ECO:0000256" key="7">
    <source>
        <dbReference type="ARBA" id="ARBA00042605"/>
    </source>
</evidence>
<dbReference type="InterPro" id="IPR050147">
    <property type="entry name" value="Ser/Thr_Dehydratase"/>
</dbReference>
<dbReference type="GO" id="GO:0006565">
    <property type="term" value="P:L-serine catabolic process"/>
    <property type="evidence" value="ECO:0007669"/>
    <property type="project" value="TreeGrafter"/>
</dbReference>
<protein>
    <recommendedName>
        <fullName evidence="3">L-serine ammonia-lyase</fullName>
        <ecNumber evidence="3">4.3.1.17</ecNumber>
    </recommendedName>
    <alternativeName>
        <fullName evidence="6">L-serine deaminase</fullName>
    </alternativeName>
    <alternativeName>
        <fullName evidence="7">L-threonine dehydratase</fullName>
    </alternativeName>
</protein>
<dbReference type="AlphaFoldDB" id="R7TD65"/>
<reference evidence="12" key="1">
    <citation type="submission" date="2012-12" db="EMBL/GenBank/DDBJ databases">
        <authorList>
            <person name="Hellsten U."/>
            <person name="Grimwood J."/>
            <person name="Chapman J.A."/>
            <person name="Shapiro H."/>
            <person name="Aerts A."/>
            <person name="Otillar R.P."/>
            <person name="Terry A.Y."/>
            <person name="Boore J.L."/>
            <person name="Simakov O."/>
            <person name="Marletaz F."/>
            <person name="Cho S.-J."/>
            <person name="Edsinger-Gonzales E."/>
            <person name="Havlak P."/>
            <person name="Kuo D.-H."/>
            <person name="Larsson T."/>
            <person name="Lv J."/>
            <person name="Arendt D."/>
            <person name="Savage R."/>
            <person name="Osoegawa K."/>
            <person name="de Jong P."/>
            <person name="Lindberg D.R."/>
            <person name="Seaver E.C."/>
            <person name="Weisblat D.A."/>
            <person name="Putnam N.H."/>
            <person name="Grigoriev I.V."/>
            <person name="Rokhsar D.S."/>
        </authorList>
    </citation>
    <scope>NUCLEOTIDE SEQUENCE</scope>
    <source>
        <strain evidence="12">I ESC-2004</strain>
    </source>
</reference>
<organism evidence="10">
    <name type="scientific">Capitella teleta</name>
    <name type="common">Polychaete worm</name>
    <dbReference type="NCBI Taxonomy" id="283909"/>
    <lineage>
        <taxon>Eukaryota</taxon>
        <taxon>Metazoa</taxon>
        <taxon>Spiralia</taxon>
        <taxon>Lophotrochozoa</taxon>
        <taxon>Annelida</taxon>
        <taxon>Polychaeta</taxon>
        <taxon>Sedentaria</taxon>
        <taxon>Scolecida</taxon>
        <taxon>Capitellidae</taxon>
        <taxon>Capitella</taxon>
    </lineage>
</organism>
<dbReference type="GO" id="GO:0004794">
    <property type="term" value="F:threonine deaminase activity"/>
    <property type="evidence" value="ECO:0007669"/>
    <property type="project" value="TreeGrafter"/>
</dbReference>
<dbReference type="InterPro" id="IPR001926">
    <property type="entry name" value="TrpB-like_PALP"/>
</dbReference>
<evidence type="ECO:0000256" key="4">
    <source>
        <dbReference type="ARBA" id="ARBA00022898"/>
    </source>
</evidence>
<name>R7TD65_CAPTE</name>
<accession>R7TD65</accession>
<dbReference type="EC" id="4.3.1.17" evidence="3"/>
<dbReference type="EMBL" id="AMQN01002904">
    <property type="status" value="NOT_ANNOTATED_CDS"/>
    <property type="molecule type" value="Genomic_DNA"/>
</dbReference>
<dbReference type="EMBL" id="KB310391">
    <property type="protein sequence ID" value="ELT91669.1"/>
    <property type="molecule type" value="Genomic_DNA"/>
</dbReference>
<dbReference type="HOGENOM" id="CLU_021152_3_0_1"/>
<dbReference type="Pfam" id="PF00291">
    <property type="entry name" value="PALP"/>
    <property type="match status" value="1"/>
</dbReference>
<dbReference type="EnsemblMetazoa" id="CapteT148319">
    <property type="protein sequence ID" value="CapteP148319"/>
    <property type="gene ID" value="CapteG148319"/>
</dbReference>
<evidence type="ECO:0000256" key="2">
    <source>
        <dbReference type="ARBA" id="ARBA00010869"/>
    </source>
</evidence>
<dbReference type="GO" id="GO:0009097">
    <property type="term" value="P:isoleucine biosynthetic process"/>
    <property type="evidence" value="ECO:0007669"/>
    <property type="project" value="TreeGrafter"/>
</dbReference>
<dbReference type="Gene3D" id="3.40.50.1100">
    <property type="match status" value="2"/>
</dbReference>
<evidence type="ECO:0000256" key="8">
    <source>
        <dbReference type="ARBA" id="ARBA00049406"/>
    </source>
</evidence>
<evidence type="ECO:0000313" key="11">
    <source>
        <dbReference type="EnsemblMetazoa" id="CapteP148319"/>
    </source>
</evidence>
<sequence length="336" mass="36309">MSGPDLTSDLPCCKHVEEQLYVKTPLIESLPLSKRVGCSVHMKLENTQPSSSFKVRGISHMIQVKMSKGCERLVSSSGGNAGMAAAYCARKLKIPIDVYVPSSTPDYLKEKLVDEGASVHTHGAVWDHADMAARQKAEQPGIAYIPPFDDPLLWDGHETIIHELVDDLHGVTPDLIVLSVGGGGLLCGVAQGMRRVGWEHVPILAMETVGADCLNAAVKADRVVTLPNITSLAKCLGSLTVAKQAFKFSKERRIISRIITDKQCIATTCQFLEDHRMMVEPACGAALGAVYCDVIRDLQNSGDLRPDLKNIVMIVCGGLCVNSPQLLQWKADVGLA</sequence>
<evidence type="ECO:0000313" key="12">
    <source>
        <dbReference type="Proteomes" id="UP000014760"/>
    </source>
</evidence>
<dbReference type="OrthoDB" id="7773036at2759"/>
<gene>
    <name evidence="10" type="ORF">CAPTEDRAFT_148319</name>
</gene>
<feature type="domain" description="Tryptophan synthase beta chain-like PALP" evidence="9">
    <location>
        <begin position="19"/>
        <end position="317"/>
    </location>
</feature>
<dbReference type="GO" id="GO:0003941">
    <property type="term" value="F:L-serine ammonia-lyase activity"/>
    <property type="evidence" value="ECO:0007669"/>
    <property type="project" value="UniProtKB-EC"/>
</dbReference>
<dbReference type="STRING" id="283909.R7TD65"/>
<dbReference type="GO" id="GO:0006567">
    <property type="term" value="P:L-threonine catabolic process"/>
    <property type="evidence" value="ECO:0007669"/>
    <property type="project" value="TreeGrafter"/>
</dbReference>
<evidence type="ECO:0000256" key="1">
    <source>
        <dbReference type="ARBA" id="ARBA00001933"/>
    </source>
</evidence>
<reference evidence="10 12" key="2">
    <citation type="journal article" date="2013" name="Nature">
        <title>Insights into bilaterian evolution from three spiralian genomes.</title>
        <authorList>
            <person name="Simakov O."/>
            <person name="Marletaz F."/>
            <person name="Cho S.J."/>
            <person name="Edsinger-Gonzales E."/>
            <person name="Havlak P."/>
            <person name="Hellsten U."/>
            <person name="Kuo D.H."/>
            <person name="Larsson T."/>
            <person name="Lv J."/>
            <person name="Arendt D."/>
            <person name="Savage R."/>
            <person name="Osoegawa K."/>
            <person name="de Jong P."/>
            <person name="Grimwood J."/>
            <person name="Chapman J.A."/>
            <person name="Shapiro H."/>
            <person name="Aerts A."/>
            <person name="Otillar R.P."/>
            <person name="Terry A.Y."/>
            <person name="Boore J.L."/>
            <person name="Grigoriev I.V."/>
            <person name="Lindberg D.R."/>
            <person name="Seaver E.C."/>
            <person name="Weisblat D.A."/>
            <person name="Putnam N.H."/>
            <person name="Rokhsar D.S."/>
        </authorList>
    </citation>
    <scope>NUCLEOTIDE SEQUENCE</scope>
    <source>
        <strain evidence="10 12">I ESC-2004</strain>
    </source>
</reference>
<keyword evidence="12" id="KW-1185">Reference proteome</keyword>
<dbReference type="PANTHER" id="PTHR48078:SF2">
    <property type="entry name" value="CATABOLIC L-SERINE_THREONINE DEHYDRATASE"/>
    <property type="match status" value="1"/>
</dbReference>
<keyword evidence="5" id="KW-0456">Lyase</keyword>
<keyword evidence="4" id="KW-0663">Pyridoxal phosphate</keyword>
<reference evidence="11" key="3">
    <citation type="submission" date="2015-06" db="UniProtKB">
        <authorList>
            <consortium name="EnsemblMetazoa"/>
        </authorList>
    </citation>
    <scope>IDENTIFICATION</scope>
</reference>
<dbReference type="OMA" id="DGWVNIH"/>
<evidence type="ECO:0000256" key="3">
    <source>
        <dbReference type="ARBA" id="ARBA00012093"/>
    </source>
</evidence>
<evidence type="ECO:0000259" key="9">
    <source>
        <dbReference type="Pfam" id="PF00291"/>
    </source>
</evidence>
<dbReference type="Proteomes" id="UP000014760">
    <property type="component" value="Unassembled WGS sequence"/>
</dbReference>
<comment type="similarity">
    <text evidence="2">Belongs to the serine/threonine dehydratase family.</text>
</comment>
<dbReference type="InterPro" id="IPR036052">
    <property type="entry name" value="TrpB-like_PALP_sf"/>
</dbReference>
<dbReference type="PANTHER" id="PTHR48078">
    <property type="entry name" value="THREONINE DEHYDRATASE, MITOCHONDRIAL-RELATED"/>
    <property type="match status" value="1"/>
</dbReference>
<comment type="cofactor">
    <cofactor evidence="1">
        <name>pyridoxal 5'-phosphate</name>
        <dbReference type="ChEBI" id="CHEBI:597326"/>
    </cofactor>
</comment>
<evidence type="ECO:0000256" key="6">
    <source>
        <dbReference type="ARBA" id="ARBA00041766"/>
    </source>
</evidence>
<proteinExistence type="inferred from homology"/>
<evidence type="ECO:0000313" key="10">
    <source>
        <dbReference type="EMBL" id="ELT91669.1"/>
    </source>
</evidence>
<evidence type="ECO:0000256" key="5">
    <source>
        <dbReference type="ARBA" id="ARBA00023239"/>
    </source>
</evidence>
<comment type="catalytic activity">
    <reaction evidence="8">
        <text>L-serine = pyruvate + NH4(+)</text>
        <dbReference type="Rhea" id="RHEA:19169"/>
        <dbReference type="ChEBI" id="CHEBI:15361"/>
        <dbReference type="ChEBI" id="CHEBI:28938"/>
        <dbReference type="ChEBI" id="CHEBI:33384"/>
        <dbReference type="EC" id="4.3.1.17"/>
    </reaction>
</comment>
<dbReference type="SUPFAM" id="SSF53686">
    <property type="entry name" value="Tryptophan synthase beta subunit-like PLP-dependent enzymes"/>
    <property type="match status" value="1"/>
</dbReference>